<dbReference type="PROSITE" id="PS51386">
    <property type="entry name" value="RINT1_TIP20"/>
    <property type="match status" value="1"/>
</dbReference>
<organism evidence="2 3">
    <name type="scientific">Albugo candida</name>
    <dbReference type="NCBI Taxonomy" id="65357"/>
    <lineage>
        <taxon>Eukaryota</taxon>
        <taxon>Sar</taxon>
        <taxon>Stramenopiles</taxon>
        <taxon>Oomycota</taxon>
        <taxon>Peronosporomycetes</taxon>
        <taxon>Albuginales</taxon>
        <taxon>Albuginaceae</taxon>
        <taxon>Albugo</taxon>
    </lineage>
</organism>
<evidence type="ECO:0000313" key="2">
    <source>
        <dbReference type="EMBL" id="CCI48332.1"/>
    </source>
</evidence>
<gene>
    <name evidence="2" type="ORF">BN9_094050</name>
</gene>
<dbReference type="EMBL" id="CAIX01000216">
    <property type="protein sequence ID" value="CCI48332.1"/>
    <property type="molecule type" value="Genomic_DNA"/>
</dbReference>
<dbReference type="Proteomes" id="UP000053237">
    <property type="component" value="Unassembled WGS sequence"/>
</dbReference>
<comment type="caution">
    <text evidence="2">The sequence shown here is derived from an EMBL/GenBank/DDBJ whole genome shotgun (WGS) entry which is preliminary data.</text>
</comment>
<dbReference type="GO" id="GO:0006890">
    <property type="term" value="P:retrograde vesicle-mediated transport, Golgi to endoplasmic reticulum"/>
    <property type="evidence" value="ECO:0007669"/>
    <property type="project" value="InterPro"/>
</dbReference>
<feature type="compositionally biased region" description="Basic and acidic residues" evidence="1">
    <location>
        <begin position="648"/>
        <end position="657"/>
    </location>
</feature>
<keyword evidence="3" id="KW-1185">Reference proteome</keyword>
<dbReference type="Gene3D" id="1.20.58.670">
    <property type="entry name" value="Dsl1p vesicle tethering complex, Tip20p subunit, domain D"/>
    <property type="match status" value="1"/>
</dbReference>
<reference evidence="2 3" key="1">
    <citation type="submission" date="2012-05" db="EMBL/GenBank/DDBJ databases">
        <title>Recombination and specialization in a pathogen metapopulation.</title>
        <authorList>
            <person name="Gardiner A."/>
            <person name="Kemen E."/>
            <person name="Schultz-Larsen T."/>
            <person name="MacLean D."/>
            <person name="Van Oosterhout C."/>
            <person name="Jones J.D.G."/>
        </authorList>
    </citation>
    <scope>NUCLEOTIDE SEQUENCE [LARGE SCALE GENOMIC DNA]</scope>
    <source>
        <strain evidence="2 3">Ac Nc2</strain>
    </source>
</reference>
<protein>
    <submittedName>
        <fullName evidence="2">Uncharacterized protein</fullName>
    </submittedName>
</protein>
<dbReference type="GO" id="GO:0070939">
    <property type="term" value="C:Dsl1/NZR complex"/>
    <property type="evidence" value="ECO:0007669"/>
    <property type="project" value="InterPro"/>
</dbReference>
<dbReference type="InParanoid" id="A0A024GN69"/>
<dbReference type="InterPro" id="IPR007528">
    <property type="entry name" value="RINT1_Tip20"/>
</dbReference>
<name>A0A024GN69_9STRA</name>
<sequence length="938" mass="107880">MESQVFIDLSRQICELLPQKPYALREIQHQDEEYQDVITALKRINSLRQDEHHEKVVALERHDRCLEQTKHDKRMVEEFSEMANVLENSLSTLDGEITEIKDFEAHYNTLKELLSPFMEKLRILETHKQYYEKAILLDKESHKLQKITKTISDESFGALEEFQCLLRDLPMEFAYLRQSVGEQRLKNIENDMQKSSIQNLKAVLNEAGWPTCMRDKVITDHDSNTSQYGSKIRTAFGHALRIQYMDKWTERSELKNVQSVLAINCLLKPVLSRFHYHFTLEESVVNRLFRPEWSFKYVLEQIEQHQPFLNDFIQPALDTYAHLIPCSEARILFIRELIIACKVKLDKDVALLNTGDPAVFCHTVDEIMMFERNLDENYDYGKWSALDRSYFIYCTDALTDSSRALFTWTKLDREFAIKALTEPNDNMCQLKCKDYFDLEKYGRWLSGGIFFTVDFLPAEKESICVDFVPPLASKLMVLLEFFCRRIVHMKNEELRYLYVTQVHYGLLDKYHTICNSDHYALELGKHFKSGKHLEGTWACWCGIMRGVMFVIQNLTQWEQSVIFIELTQSLADSKLSRTRIMKKYLETSKTAISMAARVASETVLTRDEATAVREAIVGPGALIGPTAAFSAAYSIGFETVKTLFGTSPERKERKRLDSSSAASTHEMSSTTKPQHEELERVNVLDDMYGDDAFAQSIFERYISHFEKFILDSIETAVDEVAKILRNDLYKYQQSSFWATPMSSPQSVSNEITASLSLCQILLSIGKQHLPPELSERFSKFLARVVDDSLSRCIVEVCKNFMQLSVQKGPGSPSRCGRNENAFKPNACAGVISKESAKQFELDVEGWLSVWTTTISEPTRVFRRTCAARKLLLMDRNKLKDIENILATEAGIITSIKTGKHNDMKIEQEELTQITTILEASGIASLTPQEVYSLCHVCV</sequence>
<dbReference type="STRING" id="65357.A0A024GN69"/>
<dbReference type="PANTHER" id="PTHR13520:SF0">
    <property type="entry name" value="RAD50-INTERACTING PROTEIN 1"/>
    <property type="match status" value="1"/>
</dbReference>
<dbReference type="InterPro" id="IPR042044">
    <property type="entry name" value="EXOC6PINT-1/Sec15/Tip20_C_dom2"/>
</dbReference>
<dbReference type="OrthoDB" id="2189254at2759"/>
<proteinExistence type="predicted"/>
<evidence type="ECO:0000256" key="1">
    <source>
        <dbReference type="SAM" id="MobiDB-lite"/>
    </source>
</evidence>
<dbReference type="GO" id="GO:0060628">
    <property type="term" value="P:regulation of ER to Golgi vesicle-mediated transport"/>
    <property type="evidence" value="ECO:0007669"/>
    <property type="project" value="TreeGrafter"/>
</dbReference>
<evidence type="ECO:0000313" key="3">
    <source>
        <dbReference type="Proteomes" id="UP000053237"/>
    </source>
</evidence>
<dbReference type="AlphaFoldDB" id="A0A024GN69"/>
<dbReference type="Pfam" id="PF04437">
    <property type="entry name" value="RINT1_TIP1"/>
    <property type="match status" value="1"/>
</dbReference>
<feature type="compositionally biased region" description="Low complexity" evidence="1">
    <location>
        <begin position="658"/>
        <end position="671"/>
    </location>
</feature>
<accession>A0A024GN69</accession>
<dbReference type="PANTHER" id="PTHR13520">
    <property type="entry name" value="RAD50-INTERACTING PROTEIN 1 RINT-1"/>
    <property type="match status" value="1"/>
</dbReference>
<dbReference type="GO" id="GO:0006888">
    <property type="term" value="P:endoplasmic reticulum to Golgi vesicle-mediated transport"/>
    <property type="evidence" value="ECO:0007669"/>
    <property type="project" value="InterPro"/>
</dbReference>
<feature type="region of interest" description="Disordered" evidence="1">
    <location>
        <begin position="648"/>
        <end position="676"/>
    </location>
</feature>